<dbReference type="AlphaFoldDB" id="U6L7L5"/>
<dbReference type="VEuPathDB" id="ToxoDB:ETH_00041855"/>
<dbReference type="InterPro" id="IPR023123">
    <property type="entry name" value="Tubulin_C"/>
</dbReference>
<dbReference type="SUPFAM" id="SSF55307">
    <property type="entry name" value="Tubulin C-terminal domain-like"/>
    <property type="match status" value="1"/>
</dbReference>
<dbReference type="InterPro" id="IPR018316">
    <property type="entry name" value="Tubulin/FtsZ_2-layer-sand-dom"/>
</dbReference>
<comment type="catalytic activity">
    <reaction evidence="7">
        <text>GTP + H2O = GDP + phosphate + H(+)</text>
        <dbReference type="Rhea" id="RHEA:19669"/>
        <dbReference type="ChEBI" id="CHEBI:15377"/>
        <dbReference type="ChEBI" id="CHEBI:15378"/>
        <dbReference type="ChEBI" id="CHEBI:37565"/>
        <dbReference type="ChEBI" id="CHEBI:43474"/>
        <dbReference type="ChEBI" id="CHEBI:58189"/>
    </reaction>
    <physiologicalReaction direction="left-to-right" evidence="7">
        <dbReference type="Rhea" id="RHEA:19670"/>
    </physiologicalReaction>
</comment>
<evidence type="ECO:0000313" key="11">
    <source>
        <dbReference type="Proteomes" id="UP000030747"/>
    </source>
</evidence>
<dbReference type="InterPro" id="IPR000217">
    <property type="entry name" value="Tubulin"/>
</dbReference>
<keyword evidence="2" id="KW-0963">Cytoplasm</keyword>
<evidence type="ECO:0000256" key="2">
    <source>
        <dbReference type="ARBA" id="ARBA00022490"/>
    </source>
</evidence>
<feature type="compositionally biased region" description="Low complexity" evidence="8">
    <location>
        <begin position="172"/>
        <end position="183"/>
    </location>
</feature>
<dbReference type="InterPro" id="IPR008280">
    <property type="entry name" value="Tub_FtsZ_C"/>
</dbReference>
<dbReference type="GO" id="GO:0016787">
    <property type="term" value="F:hydrolase activity"/>
    <property type="evidence" value="ECO:0007669"/>
    <property type="project" value="UniProtKB-KW"/>
</dbReference>
<evidence type="ECO:0000256" key="4">
    <source>
        <dbReference type="ARBA" id="ARBA00022741"/>
    </source>
</evidence>
<dbReference type="GeneID" id="25257411"/>
<gene>
    <name evidence="10" type="ORF">ETH_00041855</name>
</gene>
<proteinExistence type="inferred from homology"/>
<evidence type="ECO:0000256" key="5">
    <source>
        <dbReference type="ARBA" id="ARBA00022801"/>
    </source>
</evidence>
<evidence type="ECO:0000256" key="8">
    <source>
        <dbReference type="SAM" id="MobiDB-lite"/>
    </source>
</evidence>
<reference evidence="10" key="1">
    <citation type="submission" date="2013-10" db="EMBL/GenBank/DDBJ databases">
        <title>Genomic analysis of the causative agents of coccidiosis in chickens.</title>
        <authorList>
            <person name="Reid A.J."/>
            <person name="Blake D."/>
            <person name="Billington K."/>
            <person name="Browne H."/>
            <person name="Dunn M."/>
            <person name="Hung S."/>
            <person name="Kawahara F."/>
            <person name="Miranda-Saavedra D."/>
            <person name="Mourier T."/>
            <person name="Nagra H."/>
            <person name="Otto T.D."/>
            <person name="Rawlings N."/>
            <person name="Sanchez A."/>
            <person name="Sanders M."/>
            <person name="Subramaniam C."/>
            <person name="Tay Y."/>
            <person name="Dear P."/>
            <person name="Doerig C."/>
            <person name="Gruber A."/>
            <person name="Parkinson J."/>
            <person name="Shirley M."/>
            <person name="Wan K.L."/>
            <person name="Berriman M."/>
            <person name="Tomley F."/>
            <person name="Pain A."/>
        </authorList>
    </citation>
    <scope>NUCLEOTIDE SEQUENCE [LARGE SCALE GENOMIC DNA]</scope>
    <source>
        <strain evidence="10">Houghton</strain>
    </source>
</reference>
<name>U6L7L5_EIMTE</name>
<dbReference type="GO" id="GO:0005874">
    <property type="term" value="C:microtubule"/>
    <property type="evidence" value="ECO:0007669"/>
    <property type="project" value="UniProtKB-KW"/>
</dbReference>
<keyword evidence="3" id="KW-0493">Microtubule</keyword>
<accession>U6L7L5</accession>
<keyword evidence="6" id="KW-0342">GTP-binding</keyword>
<evidence type="ECO:0000256" key="3">
    <source>
        <dbReference type="ARBA" id="ARBA00022701"/>
    </source>
</evidence>
<dbReference type="Pfam" id="PF03953">
    <property type="entry name" value="Tubulin_C"/>
    <property type="match status" value="1"/>
</dbReference>
<dbReference type="Gene3D" id="3.30.1330.20">
    <property type="entry name" value="Tubulin/FtsZ, C-terminal domain"/>
    <property type="match status" value="1"/>
</dbReference>
<dbReference type="InterPro" id="IPR002452">
    <property type="entry name" value="Alpha_tubulin"/>
</dbReference>
<keyword evidence="4" id="KW-0547">Nucleotide-binding</keyword>
<comment type="similarity">
    <text evidence="1">Belongs to the tubulin family.</text>
</comment>
<dbReference type="GO" id="GO:0005525">
    <property type="term" value="F:GTP binding"/>
    <property type="evidence" value="ECO:0007669"/>
    <property type="project" value="UniProtKB-KW"/>
</dbReference>
<keyword evidence="11" id="KW-1185">Reference proteome</keyword>
<dbReference type="InterPro" id="IPR037103">
    <property type="entry name" value="Tubulin/FtsZ-like_C"/>
</dbReference>
<dbReference type="Gene3D" id="1.10.287.600">
    <property type="entry name" value="Helix hairpin bin"/>
    <property type="match status" value="1"/>
</dbReference>
<dbReference type="EMBL" id="HG677278">
    <property type="protein sequence ID" value="CDJ44549.1"/>
    <property type="molecule type" value="Genomic_DNA"/>
</dbReference>
<evidence type="ECO:0000256" key="1">
    <source>
        <dbReference type="ARBA" id="ARBA00009636"/>
    </source>
</evidence>
<evidence type="ECO:0000313" key="10">
    <source>
        <dbReference type="EMBL" id="CDJ44549.1"/>
    </source>
</evidence>
<dbReference type="Proteomes" id="UP000030747">
    <property type="component" value="Unassembled WGS sequence"/>
</dbReference>
<feature type="domain" description="Tubulin/FtsZ 2-layer sandwich" evidence="9">
    <location>
        <begin position="2"/>
        <end position="74"/>
    </location>
</feature>
<organism evidence="10 11">
    <name type="scientific">Eimeria tenella</name>
    <name type="common">Coccidian parasite</name>
    <dbReference type="NCBI Taxonomy" id="5802"/>
    <lineage>
        <taxon>Eukaryota</taxon>
        <taxon>Sar</taxon>
        <taxon>Alveolata</taxon>
        <taxon>Apicomplexa</taxon>
        <taxon>Conoidasida</taxon>
        <taxon>Coccidia</taxon>
        <taxon>Eucoccidiorida</taxon>
        <taxon>Eimeriorina</taxon>
        <taxon>Eimeriidae</taxon>
        <taxon>Eimeria</taxon>
    </lineage>
</organism>
<protein>
    <recommendedName>
        <fullName evidence="9">Tubulin/FtsZ 2-layer sandwich domain-containing protein</fullName>
    </recommendedName>
</protein>
<dbReference type="RefSeq" id="XP_013235297.1">
    <property type="nucleotide sequence ID" value="XM_013379843.1"/>
</dbReference>
<reference evidence="10" key="2">
    <citation type="submission" date="2013-10" db="EMBL/GenBank/DDBJ databases">
        <authorList>
            <person name="Aslett M."/>
        </authorList>
    </citation>
    <scope>NUCLEOTIDE SEQUENCE [LARGE SCALE GENOMIC DNA]</scope>
    <source>
        <strain evidence="10">Houghton</strain>
    </source>
</reference>
<keyword evidence="5" id="KW-0378">Hydrolase</keyword>
<dbReference type="GO" id="GO:0007017">
    <property type="term" value="P:microtubule-based process"/>
    <property type="evidence" value="ECO:0007669"/>
    <property type="project" value="InterPro"/>
</dbReference>
<evidence type="ECO:0000256" key="6">
    <source>
        <dbReference type="ARBA" id="ARBA00023134"/>
    </source>
</evidence>
<dbReference type="PANTHER" id="PTHR11588">
    <property type="entry name" value="TUBULIN"/>
    <property type="match status" value="1"/>
</dbReference>
<feature type="region of interest" description="Disordered" evidence="8">
    <location>
        <begin position="168"/>
        <end position="215"/>
    </location>
</feature>
<dbReference type="GO" id="GO:0005200">
    <property type="term" value="F:structural constituent of cytoskeleton"/>
    <property type="evidence" value="ECO:0007669"/>
    <property type="project" value="InterPro"/>
</dbReference>
<sequence>MFLTANLFYRGAVAAGEVQEALLAVKSQKLHAFVDWIPTGFKASVCPQRPLAPSGGPLGAPSRACCLLANHTANAAQISSTIEDVQKMLAKRAFVFRKLLLQLLLLRKCAACPLGEILGLRLGLACRYLREGLEEGEFTEALERGKVAVEAYEEAEVVYEYYYPEEEEPEAKGAPEAPKLKLAQSQASETASIVEDDFSPKSEATIVAPESTEHI</sequence>
<dbReference type="PRINTS" id="PR01162">
    <property type="entry name" value="ALPHATUBULIN"/>
</dbReference>
<dbReference type="VEuPathDB" id="ToxoDB:ETH2_0609600"/>
<evidence type="ECO:0000256" key="7">
    <source>
        <dbReference type="ARBA" id="ARBA00049117"/>
    </source>
</evidence>
<evidence type="ECO:0000259" key="9">
    <source>
        <dbReference type="Pfam" id="PF03953"/>
    </source>
</evidence>